<name>A0A2R5HIF1_9LACT</name>
<accession>A0A2R5HIF1</accession>
<keyword evidence="2" id="KW-1185">Reference proteome</keyword>
<dbReference type="Proteomes" id="UP000245021">
    <property type="component" value="Unassembled WGS sequence"/>
</dbReference>
<comment type="caution">
    <text evidence="1">The sequence shown here is derived from an EMBL/GenBank/DDBJ whole genome shotgun (WGS) entry which is preliminary data.</text>
</comment>
<dbReference type="EMBL" id="BFFO01000001">
    <property type="protein sequence ID" value="GBG96090.1"/>
    <property type="molecule type" value="Genomic_DNA"/>
</dbReference>
<proteinExistence type="predicted"/>
<evidence type="ECO:0008006" key="3">
    <source>
        <dbReference type="Google" id="ProtNLM"/>
    </source>
</evidence>
<evidence type="ECO:0000313" key="2">
    <source>
        <dbReference type="Proteomes" id="UP000245021"/>
    </source>
</evidence>
<reference evidence="1 2" key="1">
    <citation type="journal article" date="2018" name="Genome Announc.">
        <title>Draft Genome Sequence of Lactococcus sp. Strain NtB2 (JCM 32569), Isolated from the Gut of the Higher Termite Nasutitermes takasagoensis.</title>
        <authorList>
            <person name="Noda S."/>
            <person name="Aihara C."/>
            <person name="Yuki M."/>
            <person name="Ohkuma M."/>
        </authorList>
    </citation>
    <scope>NUCLEOTIDE SEQUENCE [LARGE SCALE GENOMIC DNA]</scope>
    <source>
        <strain evidence="1 2">NtB2</strain>
    </source>
</reference>
<dbReference type="AlphaFoldDB" id="A0A2R5HIF1"/>
<sequence>MRSPGKWAGFFAKDGESFWYNVTRGEKPVVIQLRAEKQDRLILGVEEPEKLVDEINNL</sequence>
<protein>
    <recommendedName>
        <fullName evidence="3">Bacterial Pleckstrin homology domain-containing protein</fullName>
    </recommendedName>
</protein>
<organism evidence="1 2">
    <name type="scientific">Lactococcus termiticola</name>
    <dbReference type="NCBI Taxonomy" id="2169526"/>
    <lineage>
        <taxon>Bacteria</taxon>
        <taxon>Bacillati</taxon>
        <taxon>Bacillota</taxon>
        <taxon>Bacilli</taxon>
        <taxon>Lactobacillales</taxon>
        <taxon>Streptococcaceae</taxon>
        <taxon>Lactococcus</taxon>
    </lineage>
</organism>
<evidence type="ECO:0000313" key="1">
    <source>
        <dbReference type="EMBL" id="GBG96090.1"/>
    </source>
</evidence>
<gene>
    <name evidence="1" type="ORF">NtB2_00194</name>
</gene>